<evidence type="ECO:0000256" key="1">
    <source>
        <dbReference type="SAM" id="MobiDB-lite"/>
    </source>
</evidence>
<proteinExistence type="predicted"/>
<evidence type="ECO:0000313" key="3">
    <source>
        <dbReference type="Proteomes" id="UP001224122"/>
    </source>
</evidence>
<organism evidence="2 3">
    <name type="scientific">Neobacillus ginsengisoli</name>
    <dbReference type="NCBI Taxonomy" id="904295"/>
    <lineage>
        <taxon>Bacteria</taxon>
        <taxon>Bacillati</taxon>
        <taxon>Bacillota</taxon>
        <taxon>Bacilli</taxon>
        <taxon>Bacillales</taxon>
        <taxon>Bacillaceae</taxon>
        <taxon>Neobacillus</taxon>
    </lineage>
</organism>
<dbReference type="Proteomes" id="UP001224122">
    <property type="component" value="Unassembled WGS sequence"/>
</dbReference>
<accession>A0ABT9XVL7</accession>
<evidence type="ECO:0008006" key="4">
    <source>
        <dbReference type="Google" id="ProtNLM"/>
    </source>
</evidence>
<reference evidence="2 3" key="1">
    <citation type="submission" date="2023-07" db="EMBL/GenBank/DDBJ databases">
        <title>Genomic Encyclopedia of Type Strains, Phase IV (KMG-IV): sequencing the most valuable type-strain genomes for metagenomic binning, comparative biology and taxonomic classification.</title>
        <authorList>
            <person name="Goeker M."/>
        </authorList>
    </citation>
    <scope>NUCLEOTIDE SEQUENCE [LARGE SCALE GENOMIC DNA]</scope>
    <source>
        <strain evidence="2 3">DSM 27594</strain>
    </source>
</reference>
<keyword evidence="3" id="KW-1185">Reference proteome</keyword>
<evidence type="ECO:0000313" key="2">
    <source>
        <dbReference type="EMBL" id="MDQ0198974.1"/>
    </source>
</evidence>
<protein>
    <recommendedName>
        <fullName evidence="4">Exosporium protein C</fullName>
    </recommendedName>
</protein>
<gene>
    <name evidence="2" type="ORF">J2S10_002132</name>
</gene>
<sequence>MLDTKNEPGWSDMSGAAQPNGGSGSGSHLRVFEILDFQTVEPRNSTNPGDPEPIPHSPNRLTLATLIVTIPRFITINTVELIATVGVQGLTGTSQLKFRIFRDGAQIFETQTGVESDPTSEVFYTETFQAIDTNLRFGTHRFVLTVENATAGAEAAVVGPISFSALAIRRIGRTDSDESCD</sequence>
<dbReference type="EMBL" id="JAUSTW010000003">
    <property type="protein sequence ID" value="MDQ0198974.1"/>
    <property type="molecule type" value="Genomic_DNA"/>
</dbReference>
<comment type="caution">
    <text evidence="2">The sequence shown here is derived from an EMBL/GenBank/DDBJ whole genome shotgun (WGS) entry which is preliminary data.</text>
</comment>
<name>A0ABT9XVL7_9BACI</name>
<feature type="region of interest" description="Disordered" evidence="1">
    <location>
        <begin position="1"/>
        <end position="26"/>
    </location>
</feature>